<dbReference type="AlphaFoldDB" id="A0A380W7A5"/>
<reference evidence="2 3" key="1">
    <citation type="submission" date="2018-06" db="EMBL/GenBank/DDBJ databases">
        <authorList>
            <consortium name="Pathogen Informatics"/>
            <person name="Doyle S."/>
        </authorList>
    </citation>
    <scope>NUCLEOTIDE SEQUENCE [LARGE SCALE GENOMIC DNA]</scope>
    <source>
        <strain evidence="2 3">NCTC12722</strain>
    </source>
</reference>
<dbReference type="Pfam" id="PF08241">
    <property type="entry name" value="Methyltransf_11"/>
    <property type="match status" value="1"/>
</dbReference>
<evidence type="ECO:0000259" key="1">
    <source>
        <dbReference type="Pfam" id="PF08241"/>
    </source>
</evidence>
<keyword evidence="2" id="KW-0489">Methyltransferase</keyword>
<evidence type="ECO:0000313" key="2">
    <source>
        <dbReference type="EMBL" id="SUU83977.1"/>
    </source>
</evidence>
<name>A0A380W7A5_AFIFE</name>
<keyword evidence="2" id="KW-0808">Transferase</keyword>
<protein>
    <submittedName>
        <fullName evidence="2">Methyltransferase domain</fullName>
    </submittedName>
</protein>
<feature type="domain" description="Methyltransferase type 11" evidence="1">
    <location>
        <begin position="43"/>
        <end position="138"/>
    </location>
</feature>
<dbReference type="InterPro" id="IPR013216">
    <property type="entry name" value="Methyltransf_11"/>
</dbReference>
<dbReference type="CDD" id="cd02440">
    <property type="entry name" value="AdoMet_MTases"/>
    <property type="match status" value="1"/>
</dbReference>
<dbReference type="RefSeq" id="WP_002718756.1">
    <property type="nucleotide sequence ID" value="NZ_UFSI01000001.1"/>
</dbReference>
<sequence length="229" mass="24966">MAWIDFYDSAPSIYVSDAHRQAHFNLIADDIIGYIASPEATVLDYSCGEAMSANRVAAKCSRLILAEPAPSVRARLADRFAAVPNIEALSPDDLTALPDASLDLIVMISVAQYMTPEDLDAAFVRFRRLLKPDGRFVLGDILDPDVGAATDAAALLKFAAKNGFLIDAVTGITRMALSNYRSLRHKIGLYSYRTDDMLRKLADADFAATLAPRNVGTNPARKTFVARPR</sequence>
<gene>
    <name evidence="2" type="ORF">NCTC12722_01158</name>
</gene>
<dbReference type="InterPro" id="IPR029063">
    <property type="entry name" value="SAM-dependent_MTases_sf"/>
</dbReference>
<dbReference type="EMBL" id="UIGB01000001">
    <property type="protein sequence ID" value="SUU83977.1"/>
    <property type="molecule type" value="Genomic_DNA"/>
</dbReference>
<dbReference type="GO" id="GO:0032259">
    <property type="term" value="P:methylation"/>
    <property type="evidence" value="ECO:0007669"/>
    <property type="project" value="UniProtKB-KW"/>
</dbReference>
<dbReference type="SUPFAM" id="SSF53335">
    <property type="entry name" value="S-adenosyl-L-methionine-dependent methyltransferases"/>
    <property type="match status" value="1"/>
</dbReference>
<dbReference type="Proteomes" id="UP000254343">
    <property type="component" value="Unassembled WGS sequence"/>
</dbReference>
<proteinExistence type="predicted"/>
<dbReference type="GO" id="GO:0008757">
    <property type="term" value="F:S-adenosylmethionine-dependent methyltransferase activity"/>
    <property type="evidence" value="ECO:0007669"/>
    <property type="project" value="InterPro"/>
</dbReference>
<organism evidence="2 3">
    <name type="scientific">Afipia felis</name>
    <name type="common">Cat scratch disease bacillus</name>
    <dbReference type="NCBI Taxonomy" id="1035"/>
    <lineage>
        <taxon>Bacteria</taxon>
        <taxon>Pseudomonadati</taxon>
        <taxon>Pseudomonadota</taxon>
        <taxon>Alphaproteobacteria</taxon>
        <taxon>Hyphomicrobiales</taxon>
        <taxon>Nitrobacteraceae</taxon>
        <taxon>Afipia</taxon>
    </lineage>
</organism>
<dbReference type="OrthoDB" id="7334795at2"/>
<evidence type="ECO:0000313" key="3">
    <source>
        <dbReference type="Proteomes" id="UP000254343"/>
    </source>
</evidence>
<dbReference type="Gene3D" id="3.40.50.150">
    <property type="entry name" value="Vaccinia Virus protein VP39"/>
    <property type="match status" value="1"/>
</dbReference>
<accession>A0A380W7A5</accession>